<feature type="domain" description="Cytosol aminopeptidase" evidence="6">
    <location>
        <begin position="308"/>
        <end position="315"/>
    </location>
</feature>
<dbReference type="PRINTS" id="PR00481">
    <property type="entry name" value="LAMNOPPTDASE"/>
</dbReference>
<evidence type="ECO:0000256" key="5">
    <source>
        <dbReference type="ARBA" id="ARBA00023211"/>
    </source>
</evidence>
<dbReference type="PANTHER" id="PTHR11963:SF20">
    <property type="entry name" value="PEPTIDASE B"/>
    <property type="match status" value="1"/>
</dbReference>
<evidence type="ECO:0000313" key="8">
    <source>
        <dbReference type="Proteomes" id="UP000257131"/>
    </source>
</evidence>
<keyword evidence="5" id="KW-0464">Manganese</keyword>
<dbReference type="Pfam" id="PF00883">
    <property type="entry name" value="Peptidase_M17"/>
    <property type="match status" value="1"/>
</dbReference>
<dbReference type="GO" id="GO:0005737">
    <property type="term" value="C:cytoplasm"/>
    <property type="evidence" value="ECO:0007669"/>
    <property type="project" value="InterPro"/>
</dbReference>
<accession>A0A3D9BYE6</accession>
<dbReference type="PROSITE" id="PS00631">
    <property type="entry name" value="CYTOSOL_AP"/>
    <property type="match status" value="1"/>
</dbReference>
<dbReference type="AlphaFoldDB" id="A0A3D9BYE6"/>
<dbReference type="PANTHER" id="PTHR11963">
    <property type="entry name" value="LEUCINE AMINOPEPTIDASE-RELATED"/>
    <property type="match status" value="1"/>
</dbReference>
<organism evidence="7 8">
    <name type="scientific">Rhodosalinus sediminis</name>
    <dbReference type="NCBI Taxonomy" id="1940533"/>
    <lineage>
        <taxon>Bacteria</taxon>
        <taxon>Pseudomonadati</taxon>
        <taxon>Pseudomonadota</taxon>
        <taxon>Alphaproteobacteria</taxon>
        <taxon>Rhodobacterales</taxon>
        <taxon>Paracoccaceae</taxon>
        <taxon>Rhodosalinus</taxon>
    </lineage>
</organism>
<gene>
    <name evidence="7" type="ORF">DRV84_03255</name>
</gene>
<dbReference type="CDD" id="cd00433">
    <property type="entry name" value="Peptidase_M17"/>
    <property type="match status" value="1"/>
</dbReference>
<protein>
    <submittedName>
        <fullName evidence="7">Leucyl aminopeptidase family protein</fullName>
    </submittedName>
</protein>
<dbReference type="GO" id="GO:0070006">
    <property type="term" value="F:metalloaminopeptidase activity"/>
    <property type="evidence" value="ECO:0007669"/>
    <property type="project" value="InterPro"/>
</dbReference>
<comment type="caution">
    <text evidence="7">The sequence shown here is derived from an EMBL/GenBank/DDBJ whole genome shotgun (WGS) entry which is preliminary data.</text>
</comment>
<evidence type="ECO:0000256" key="1">
    <source>
        <dbReference type="ARBA" id="ARBA00009528"/>
    </source>
</evidence>
<evidence type="ECO:0000259" key="6">
    <source>
        <dbReference type="PROSITE" id="PS00631"/>
    </source>
</evidence>
<keyword evidence="2 7" id="KW-0031">Aminopeptidase</keyword>
<dbReference type="GO" id="GO:0006508">
    <property type="term" value="P:proteolysis"/>
    <property type="evidence" value="ECO:0007669"/>
    <property type="project" value="UniProtKB-KW"/>
</dbReference>
<dbReference type="Pfam" id="PF21337">
    <property type="entry name" value="Peptidase_M17_N_1"/>
    <property type="match status" value="1"/>
</dbReference>
<dbReference type="SUPFAM" id="SSF53187">
    <property type="entry name" value="Zn-dependent exopeptidases"/>
    <property type="match status" value="1"/>
</dbReference>
<proteinExistence type="inferred from homology"/>
<dbReference type="InterPro" id="IPR048816">
    <property type="entry name" value="Peptidase_M17_N_1"/>
</dbReference>
<dbReference type="InterPro" id="IPR043472">
    <property type="entry name" value="Macro_dom-like"/>
</dbReference>
<comment type="similarity">
    <text evidence="1">Belongs to the peptidase M17 family.</text>
</comment>
<dbReference type="Gene3D" id="3.40.630.10">
    <property type="entry name" value="Zn peptidases"/>
    <property type="match status" value="1"/>
</dbReference>
<evidence type="ECO:0000256" key="4">
    <source>
        <dbReference type="ARBA" id="ARBA00022801"/>
    </source>
</evidence>
<keyword evidence="4" id="KW-0378">Hydrolase</keyword>
<dbReference type="GO" id="GO:0030145">
    <property type="term" value="F:manganese ion binding"/>
    <property type="evidence" value="ECO:0007669"/>
    <property type="project" value="InterPro"/>
</dbReference>
<dbReference type="InterPro" id="IPR000819">
    <property type="entry name" value="Peptidase_M17_C"/>
</dbReference>
<sequence length="461" mass="47728">MPLRFAPGDADALPLTVLEKEALGAWLDGPGAAHRAWVEAAGFRAGIGEALLLPGDDGPAGALAGYGDRQARARERFPLAAAAQALPPGDYRLAEGLPAEVAEREALGWLFSGYAFTRYRKGPERPARRLVAPGGVDAARVERLAAAEALTRDLVNTPAADMGPAALEAAAAALAQRFAASIEVTRGEALLSENLPLIHAVGRAAAEAPRLIDIRHGDVGPRLTLVGKGVCFDTGGLDLKPAQAMGLMKKDMGGAANVLGLAQTIMEEDWPVRLRVLIPAVENAVSAAAFRPGDILTSRKGLTVEVNNTDAEGRLVLADALALACEEGPEALVSMATLTGAARAAVGPDLAPFYTDDEGLAAALSEQAALWADPVWRMPFHAPYEAMIEPGIADLDNAPAGGFAGSITAALFLHRFAEGAGAYAHFDIYAWQPQPAPGRPKGGAAQGVRALRGALPGTLGL</sequence>
<dbReference type="EMBL" id="QOHR01000002">
    <property type="protein sequence ID" value="REC58590.1"/>
    <property type="molecule type" value="Genomic_DNA"/>
</dbReference>
<evidence type="ECO:0000256" key="2">
    <source>
        <dbReference type="ARBA" id="ARBA00022438"/>
    </source>
</evidence>
<dbReference type="InterPro" id="IPR011356">
    <property type="entry name" value="Leucine_aapep/pepB"/>
</dbReference>
<dbReference type="RefSeq" id="WP_115978420.1">
    <property type="nucleotide sequence ID" value="NZ_QOHR01000002.1"/>
</dbReference>
<keyword evidence="8" id="KW-1185">Reference proteome</keyword>
<dbReference type="Proteomes" id="UP000257131">
    <property type="component" value="Unassembled WGS sequence"/>
</dbReference>
<name>A0A3D9BYE6_9RHOB</name>
<reference evidence="7 8" key="1">
    <citation type="journal article" date="2017" name="Int. J. Syst. Evol. Microbiol.">
        <title>Rhodosalinus sediminis gen. nov., sp. nov., isolated from marine saltern.</title>
        <authorList>
            <person name="Guo L.Y."/>
            <person name="Ling S.K."/>
            <person name="Li C.M."/>
            <person name="Chen G.J."/>
            <person name="Du Z.J."/>
        </authorList>
    </citation>
    <scope>NUCLEOTIDE SEQUENCE [LARGE SCALE GENOMIC DNA]</scope>
    <source>
        <strain evidence="7 8">WDN1C137</strain>
    </source>
</reference>
<keyword evidence="3" id="KW-0645">Protease</keyword>
<dbReference type="Gene3D" id="3.40.220.10">
    <property type="entry name" value="Leucine Aminopeptidase, subunit E, domain 1"/>
    <property type="match status" value="1"/>
</dbReference>
<evidence type="ECO:0000313" key="7">
    <source>
        <dbReference type="EMBL" id="REC58590.1"/>
    </source>
</evidence>
<dbReference type="OrthoDB" id="9809354at2"/>
<evidence type="ECO:0000256" key="3">
    <source>
        <dbReference type="ARBA" id="ARBA00022670"/>
    </source>
</evidence>